<comment type="caution">
    <text evidence="9">The sequence shown here is derived from an EMBL/GenBank/DDBJ whole genome shotgun (WGS) entry which is preliminary data.</text>
</comment>
<dbReference type="PANTHER" id="PTHR45138">
    <property type="entry name" value="REGULATORY COMPONENTS OF SENSORY TRANSDUCTION SYSTEM"/>
    <property type="match status" value="1"/>
</dbReference>
<dbReference type="InterPro" id="IPR000014">
    <property type="entry name" value="PAS"/>
</dbReference>
<dbReference type="PROSITE" id="PS50887">
    <property type="entry name" value="GGDEF"/>
    <property type="match status" value="1"/>
</dbReference>
<dbReference type="InterPro" id="IPR043128">
    <property type="entry name" value="Rev_trsase/Diguanyl_cyclase"/>
</dbReference>
<feature type="domain" description="GGDEF" evidence="8">
    <location>
        <begin position="392"/>
        <end position="521"/>
    </location>
</feature>
<evidence type="ECO:0000313" key="9">
    <source>
        <dbReference type="EMBL" id="RKT45433.1"/>
    </source>
</evidence>
<dbReference type="Proteomes" id="UP000274556">
    <property type="component" value="Unassembled WGS sequence"/>
</dbReference>
<reference evidence="9 10" key="1">
    <citation type="submission" date="2018-10" db="EMBL/GenBank/DDBJ databases">
        <title>Genomic Encyclopedia of Archaeal and Bacterial Type Strains, Phase II (KMG-II): from individual species to whole genera.</title>
        <authorList>
            <person name="Goeker M."/>
        </authorList>
    </citation>
    <scope>NUCLEOTIDE SEQUENCE [LARGE SCALE GENOMIC DNA]</scope>
    <source>
        <strain evidence="9 10">DSM 235</strain>
    </source>
</reference>
<dbReference type="SMART" id="SM00091">
    <property type="entry name" value="PAS"/>
    <property type="match status" value="2"/>
</dbReference>
<dbReference type="Pfam" id="PF00990">
    <property type="entry name" value="GGDEF"/>
    <property type="match status" value="1"/>
</dbReference>
<evidence type="ECO:0000256" key="3">
    <source>
        <dbReference type="ARBA" id="ARBA00034247"/>
    </source>
</evidence>
<dbReference type="Pfam" id="PF00989">
    <property type="entry name" value="PAS"/>
    <property type="match status" value="1"/>
</dbReference>
<dbReference type="InterPro" id="IPR029787">
    <property type="entry name" value="Nucleotide_cyclase"/>
</dbReference>
<dbReference type="NCBIfam" id="TIGR00254">
    <property type="entry name" value="GGDEF"/>
    <property type="match status" value="1"/>
</dbReference>
<dbReference type="InterPro" id="IPR050469">
    <property type="entry name" value="Diguanylate_Cyclase"/>
</dbReference>
<comment type="cofactor">
    <cofactor evidence="1">
        <name>Mg(2+)</name>
        <dbReference type="ChEBI" id="CHEBI:18420"/>
    </cofactor>
</comment>
<comment type="catalytic activity">
    <reaction evidence="3">
        <text>2 GTP = 3',3'-c-di-GMP + 2 diphosphate</text>
        <dbReference type="Rhea" id="RHEA:24898"/>
        <dbReference type="ChEBI" id="CHEBI:33019"/>
        <dbReference type="ChEBI" id="CHEBI:37565"/>
        <dbReference type="ChEBI" id="CHEBI:58805"/>
        <dbReference type="EC" id="2.7.7.65"/>
    </reaction>
</comment>
<feature type="coiled-coil region" evidence="4">
    <location>
        <begin position="330"/>
        <end position="364"/>
    </location>
</feature>
<dbReference type="PANTHER" id="PTHR45138:SF9">
    <property type="entry name" value="DIGUANYLATE CYCLASE DGCM-RELATED"/>
    <property type="match status" value="1"/>
</dbReference>
<dbReference type="InterPro" id="IPR000160">
    <property type="entry name" value="GGDEF_dom"/>
</dbReference>
<proteinExistence type="predicted"/>
<dbReference type="GO" id="GO:0052621">
    <property type="term" value="F:diguanylate cyclase activity"/>
    <property type="evidence" value="ECO:0007669"/>
    <property type="project" value="UniProtKB-EC"/>
</dbReference>
<evidence type="ECO:0000256" key="4">
    <source>
        <dbReference type="SAM" id="Coils"/>
    </source>
</evidence>
<dbReference type="InterPro" id="IPR001610">
    <property type="entry name" value="PAC"/>
</dbReference>
<dbReference type="SMART" id="SM00086">
    <property type="entry name" value="PAC"/>
    <property type="match status" value="2"/>
</dbReference>
<dbReference type="SUPFAM" id="SSF55073">
    <property type="entry name" value="Nucleotide cyclase"/>
    <property type="match status" value="1"/>
</dbReference>
<dbReference type="Pfam" id="PF08448">
    <property type="entry name" value="PAS_4"/>
    <property type="match status" value="1"/>
</dbReference>
<dbReference type="Gene3D" id="3.30.70.270">
    <property type="match status" value="1"/>
</dbReference>
<dbReference type="OrthoDB" id="9812260at2"/>
<gene>
    <name evidence="9" type="ORF">BDD21_2883</name>
</gene>
<dbReference type="EMBL" id="RBXL01000001">
    <property type="protein sequence ID" value="RKT45433.1"/>
    <property type="molecule type" value="Genomic_DNA"/>
</dbReference>
<keyword evidence="10" id="KW-1185">Reference proteome</keyword>
<evidence type="ECO:0000256" key="5">
    <source>
        <dbReference type="SAM" id="MobiDB-lite"/>
    </source>
</evidence>
<protein>
    <recommendedName>
        <fullName evidence="2">diguanylate cyclase</fullName>
        <ecNumber evidence="2">2.7.7.65</ecNumber>
    </recommendedName>
</protein>
<feature type="domain" description="PAS" evidence="6">
    <location>
        <begin position="78"/>
        <end position="151"/>
    </location>
</feature>
<dbReference type="PROSITE" id="PS50112">
    <property type="entry name" value="PAS"/>
    <property type="match status" value="2"/>
</dbReference>
<sequence length="524" mass="57922">MTAAAGERGDGVGRDLPGAGADGTAGTIMRAEGTSCRIPRTREMAGGETVMDAPDETHDTPSVSEQARQQAEERLQASESRCRLLAENASDVIWTMSLDGRITYVSPSVERLRGFTPEEAMQQPLEEILTPPSAAITLDYFSRLEGLLQTGRPPERARNELEYRCKDGSTIWCDVHVLPVYSADGIPVELLGVSRDITAVKRGESAAKRSEERIRTMLQDLPVAIAVASLEPDQRILYRNTAFDRLFGWTPQEIPTHADWFVRAYPEEAYRRAVLDRWNAAIALAAEQQGQVTPHEFRVTSRDGRVKDVVIGGTVLDDRLICSFADVSERKRFEAELVQARDAAETANRALRKANAELQRVAVTDRLTGIRNRAYFEEAVAAQIARAARYDVPVSLLLLDLDCFKAINDTHGHLVGDRVLIELTRLIGGHLREVDVLARWGGEEFVILMPHCGAREAVHAAEKLRSLVADRVFPEVGTVTVSVGVAEYRLHESDDAWIKRADDALYAAKAGGRNRVCLADREMG</sequence>
<dbReference type="EC" id="2.7.7.65" evidence="2"/>
<evidence type="ECO:0000256" key="2">
    <source>
        <dbReference type="ARBA" id="ARBA00012528"/>
    </source>
</evidence>
<dbReference type="CDD" id="cd00130">
    <property type="entry name" value="PAS"/>
    <property type="match status" value="2"/>
</dbReference>
<dbReference type="FunFam" id="3.30.70.270:FF:000001">
    <property type="entry name" value="Diguanylate cyclase domain protein"/>
    <property type="match status" value="1"/>
</dbReference>
<evidence type="ECO:0000259" key="6">
    <source>
        <dbReference type="PROSITE" id="PS50112"/>
    </source>
</evidence>
<organism evidence="9 10">
    <name type="scientific">Thiocapsa rosea</name>
    <dbReference type="NCBI Taxonomy" id="69360"/>
    <lineage>
        <taxon>Bacteria</taxon>
        <taxon>Pseudomonadati</taxon>
        <taxon>Pseudomonadota</taxon>
        <taxon>Gammaproteobacteria</taxon>
        <taxon>Chromatiales</taxon>
        <taxon>Chromatiaceae</taxon>
        <taxon>Thiocapsa</taxon>
    </lineage>
</organism>
<evidence type="ECO:0000256" key="1">
    <source>
        <dbReference type="ARBA" id="ARBA00001946"/>
    </source>
</evidence>
<dbReference type="AlphaFoldDB" id="A0A495V9Y3"/>
<evidence type="ECO:0000313" key="10">
    <source>
        <dbReference type="Proteomes" id="UP000274556"/>
    </source>
</evidence>
<feature type="domain" description="PAC" evidence="7">
    <location>
        <begin position="157"/>
        <end position="209"/>
    </location>
</feature>
<dbReference type="NCBIfam" id="TIGR00229">
    <property type="entry name" value="sensory_box"/>
    <property type="match status" value="2"/>
</dbReference>
<dbReference type="CDD" id="cd01949">
    <property type="entry name" value="GGDEF"/>
    <property type="match status" value="1"/>
</dbReference>
<dbReference type="InterPro" id="IPR035965">
    <property type="entry name" value="PAS-like_dom_sf"/>
</dbReference>
<feature type="region of interest" description="Disordered" evidence="5">
    <location>
        <begin position="1"/>
        <end position="75"/>
    </location>
</feature>
<evidence type="ECO:0000259" key="8">
    <source>
        <dbReference type="PROSITE" id="PS50887"/>
    </source>
</evidence>
<evidence type="ECO:0000259" key="7">
    <source>
        <dbReference type="PROSITE" id="PS50113"/>
    </source>
</evidence>
<dbReference type="InterPro" id="IPR013656">
    <property type="entry name" value="PAS_4"/>
</dbReference>
<dbReference type="InterPro" id="IPR000700">
    <property type="entry name" value="PAS-assoc_C"/>
</dbReference>
<name>A0A495V9Y3_9GAMM</name>
<dbReference type="GO" id="GO:0006355">
    <property type="term" value="P:regulation of DNA-templated transcription"/>
    <property type="evidence" value="ECO:0007669"/>
    <property type="project" value="InterPro"/>
</dbReference>
<feature type="domain" description="PAS" evidence="6">
    <location>
        <begin position="210"/>
        <end position="254"/>
    </location>
</feature>
<accession>A0A495V9Y3</accession>
<dbReference type="InterPro" id="IPR013767">
    <property type="entry name" value="PAS_fold"/>
</dbReference>
<keyword evidence="4" id="KW-0175">Coiled coil</keyword>
<dbReference type="SUPFAM" id="SSF55785">
    <property type="entry name" value="PYP-like sensor domain (PAS domain)"/>
    <property type="match status" value="2"/>
</dbReference>
<dbReference type="Gene3D" id="3.30.450.20">
    <property type="entry name" value="PAS domain"/>
    <property type="match status" value="2"/>
</dbReference>
<dbReference type="SMART" id="SM00267">
    <property type="entry name" value="GGDEF"/>
    <property type="match status" value="1"/>
</dbReference>
<dbReference type="PROSITE" id="PS50113">
    <property type="entry name" value="PAC"/>
    <property type="match status" value="1"/>
</dbReference>